<proteinExistence type="predicted"/>
<dbReference type="AlphaFoldDB" id="A0AB73T4M9"/>
<dbReference type="PANTHER" id="PTHR36848">
    <property type="entry name" value="DNA-BINDING PROTEIN (PUTATIVE SECRETED PROTEIN)-RELATED"/>
    <property type="match status" value="1"/>
</dbReference>
<reference evidence="1 2" key="1">
    <citation type="submission" date="2018-05" db="EMBL/GenBank/DDBJ databases">
        <authorList>
            <person name="Goeker M."/>
            <person name="Huntemann M."/>
            <person name="Clum A."/>
            <person name="Pillay M."/>
            <person name="Palaniappan K."/>
            <person name="Varghese N."/>
            <person name="Mikhailova N."/>
            <person name="Stamatis D."/>
            <person name="Reddy T."/>
            <person name="Daum C."/>
            <person name="Shapiro N."/>
            <person name="Ivanova N."/>
            <person name="Kyrpides N."/>
            <person name="Woyke T."/>
        </authorList>
    </citation>
    <scope>NUCLEOTIDE SEQUENCE [LARGE SCALE GENOMIC DNA]</scope>
    <source>
        <strain evidence="1 2">DSM 26524</strain>
    </source>
</reference>
<dbReference type="Proteomes" id="UP000245412">
    <property type="component" value="Unassembled WGS sequence"/>
</dbReference>
<dbReference type="InterPro" id="IPR053161">
    <property type="entry name" value="Ulvan_degrading_GH"/>
</dbReference>
<dbReference type="RefSeq" id="WP_109626111.1">
    <property type="nucleotide sequence ID" value="NZ_JANKBI010000003.1"/>
</dbReference>
<gene>
    <name evidence="1" type="ORF">C7383_10577</name>
</gene>
<dbReference type="InterPro" id="IPR008979">
    <property type="entry name" value="Galactose-bd-like_sf"/>
</dbReference>
<keyword evidence="2" id="KW-1185">Reference proteome</keyword>
<name>A0AB73T4M9_9FIRM</name>
<accession>A0AB73T4M9</accession>
<evidence type="ECO:0000313" key="1">
    <source>
        <dbReference type="EMBL" id="PWJ76043.1"/>
    </source>
</evidence>
<dbReference type="EMBL" id="QGGY01000005">
    <property type="protein sequence ID" value="PWJ76043.1"/>
    <property type="molecule type" value="Genomic_DNA"/>
</dbReference>
<dbReference type="PANTHER" id="PTHR36848:SF2">
    <property type="entry name" value="SECRETED PROTEIN"/>
    <property type="match status" value="1"/>
</dbReference>
<dbReference type="Pfam" id="PF17132">
    <property type="entry name" value="Glyco_hydro_106"/>
    <property type="match status" value="1"/>
</dbReference>
<dbReference type="Gene3D" id="2.60.120.260">
    <property type="entry name" value="Galactose-binding domain-like"/>
    <property type="match status" value="1"/>
</dbReference>
<sequence length="1033" mass="116619">MNNHLKSDILKTPDKKYRPDIRWWLAEGMHTDVTLKNEMSMLDESGFGAIEFLAMDEPGADSALYGWGSEEWVHDSQLLVAEATQRSMGVSMTSGTNWSNANLTTITPDDKAAAKELNYVTELVKAGKTRSGEIPRAKTVMPNVHRQDLEAAVAVRKLGETDGKQYLDKDSFYILTDNVTEGQLSWTAPTDGDYLLFYFWIHGTGQTAGPSVSTSYTVNYIDRYGAEAVIDYWGSEILTPKLQEDLFKNGRGMMYMDSLELSTFGAGGQFWGYHFLDEFRSRRGYDLTPYLPFIVKDGGMMCLYYHYHYFMEDEVFAEKLHNDVYQTMTDLYMDNMLKPLQEWLHTVGMTLRAEISYGLPFEISQPGKYVDGIETESLEFASQIEPYRNLAGPAHIYNRTYSSETGATMLNYMMGMDFYTQIIFTQFAAGVTKTVLHGYASIAGSEESTYWPGHEGMWPVFSERFGSRQPSYQHYKDWTGMITRFQMLLRQGKPRMDLGILRLDYNFNNLYFTGKNEKELYEHDLMRGNEGVFWKDMKLQNSGYTWDYFAPQILEEDFVDFSDGELLHDGPGYQALIIYQTCLPLSSARKLCQMAKKGLPILFVNGVTETTRPFSDTFHAKAAAITPFNDGMDRELEHIINEMKSLPNVRELDGQADVYKALISLGIRPRTEFAEENKNILTLLREEGSKTYFYAYNMMYTEEEPFSFTVSVRGEGKPYKIDCWNGEITEPGYYKKASGNTVLDLKLAPGEACLYVIDMCENNDLHAVTLNPCHESLTSDSVSSSGMSSGCYTLTKENGRFLARVFESGEYSFTLQDGSLKSFSADVPDNIPIPLWDLSVEDWNEGDKVTITEDRGLGIVTKEVYYETTKDMLHAGTVSLKPWKDIPRIGPEVSGVGYYTARVTLPSDWSEANGVVLEIGSVNGNTAAIYVNGHKAGAFNMQSLQADISEWLIPGENTILVEVSSTLNNRLLARGYFDLVEERTLVRQNNASNSTDTEDGEGGGLSFNISSQVHDYGMTGDVSLKTYTRVFID</sequence>
<organism evidence="1 2">
    <name type="scientific">Murimonas intestini</name>
    <dbReference type="NCBI Taxonomy" id="1337051"/>
    <lineage>
        <taxon>Bacteria</taxon>
        <taxon>Bacillati</taxon>
        <taxon>Bacillota</taxon>
        <taxon>Clostridia</taxon>
        <taxon>Lachnospirales</taxon>
        <taxon>Lachnospiraceae</taxon>
        <taxon>Murimonas</taxon>
    </lineage>
</organism>
<dbReference type="SUPFAM" id="SSF49785">
    <property type="entry name" value="Galactose-binding domain-like"/>
    <property type="match status" value="1"/>
</dbReference>
<comment type="caution">
    <text evidence="1">The sequence shown here is derived from an EMBL/GenBank/DDBJ whole genome shotgun (WGS) entry which is preliminary data.</text>
</comment>
<evidence type="ECO:0000313" key="2">
    <source>
        <dbReference type="Proteomes" id="UP000245412"/>
    </source>
</evidence>
<protein>
    <submittedName>
        <fullName evidence="1">Alpha-L-rhamnosidase-like protein</fullName>
    </submittedName>
</protein>